<protein>
    <submittedName>
        <fullName evidence="9">Acyltransferase</fullName>
    </submittedName>
</protein>
<evidence type="ECO:0000256" key="4">
    <source>
        <dbReference type="ARBA" id="ARBA00022692"/>
    </source>
</evidence>
<feature type="transmembrane region" description="Helical" evidence="7">
    <location>
        <begin position="142"/>
        <end position="161"/>
    </location>
</feature>
<gene>
    <name evidence="9" type="ORF">HMPREF3185_01079</name>
</gene>
<dbReference type="PATRIC" id="fig|322095.3.peg.1063"/>
<feature type="transmembrane region" description="Helical" evidence="7">
    <location>
        <begin position="317"/>
        <end position="338"/>
    </location>
</feature>
<keyword evidence="5 7" id="KW-1133">Transmembrane helix</keyword>
<keyword evidence="10" id="KW-1185">Reference proteome</keyword>
<keyword evidence="9" id="KW-0012">Acyltransferase</keyword>
<evidence type="ECO:0000313" key="9">
    <source>
        <dbReference type="EMBL" id="KXB76142.1"/>
    </source>
</evidence>
<feature type="transmembrane region" description="Helical" evidence="7">
    <location>
        <begin position="78"/>
        <end position="95"/>
    </location>
</feature>
<dbReference type="Pfam" id="PF01757">
    <property type="entry name" value="Acyl_transf_3"/>
    <property type="match status" value="1"/>
</dbReference>
<dbReference type="PANTHER" id="PTHR40074">
    <property type="entry name" value="O-ACETYLTRANSFERASE WECH"/>
    <property type="match status" value="1"/>
</dbReference>
<evidence type="ECO:0000256" key="5">
    <source>
        <dbReference type="ARBA" id="ARBA00022989"/>
    </source>
</evidence>
<feature type="transmembrane region" description="Helical" evidence="7">
    <location>
        <begin position="209"/>
        <end position="226"/>
    </location>
</feature>
<evidence type="ECO:0000313" key="10">
    <source>
        <dbReference type="Proteomes" id="UP000070224"/>
    </source>
</evidence>
<dbReference type="EMBL" id="LSDK01000076">
    <property type="protein sequence ID" value="KXB76142.1"/>
    <property type="molecule type" value="Genomic_DNA"/>
</dbReference>
<comment type="similarity">
    <text evidence="2">Belongs to the acyltransferase 3 family.</text>
</comment>
<keyword evidence="3" id="KW-1003">Cell membrane</keyword>
<sequence length="358" mass="41038">MGKKRLLSLDALKGFAILLVIFGHVYLGADSDIFATKSYLHRFILAVHMPLFVLVSGYFAQRKVDSFSSLKQFFQDKFVRLILPAMLWYPFWRLWNDGQIEWVGILGNQYWFTLHLFIYVVLFLVQRSVVDLVLHILPKKKSLAWEVILHIIFTIGVYYFVHDGILRLHPAAANILPIVRTRLACLYPYLVIGWIIGRLDLLNKLRSPGVVAAAFVLFVICIGHLVKDPNGDQYLAEYLGYGLWHINRLMALSFTILMIYVLDALTVGEGRLGRWLVLLGQWSLPIYFVHYFFLPVFPGIHAFLGRITPSNQLSLDIFIGLGGTVMTLLPSLAVIYCIRLNPYLDFALFGEKGRLMKK</sequence>
<evidence type="ECO:0000256" key="3">
    <source>
        <dbReference type="ARBA" id="ARBA00022475"/>
    </source>
</evidence>
<feature type="transmembrane region" description="Helical" evidence="7">
    <location>
        <begin position="246"/>
        <end position="268"/>
    </location>
</feature>
<organism evidence="9 10">
    <name type="scientific">Porphyromonas somerae</name>
    <dbReference type="NCBI Taxonomy" id="322095"/>
    <lineage>
        <taxon>Bacteria</taxon>
        <taxon>Pseudomonadati</taxon>
        <taxon>Bacteroidota</taxon>
        <taxon>Bacteroidia</taxon>
        <taxon>Bacteroidales</taxon>
        <taxon>Porphyromonadaceae</taxon>
        <taxon>Porphyromonas</taxon>
    </lineage>
</organism>
<dbReference type="GO" id="GO:0005886">
    <property type="term" value="C:plasma membrane"/>
    <property type="evidence" value="ECO:0007669"/>
    <property type="project" value="UniProtKB-SubCell"/>
</dbReference>
<comment type="subcellular location">
    <subcellularLocation>
        <location evidence="1">Cell membrane</location>
        <topology evidence="1">Multi-pass membrane protein</topology>
    </subcellularLocation>
</comment>
<feature type="transmembrane region" description="Helical" evidence="7">
    <location>
        <begin position="181"/>
        <end position="197"/>
    </location>
</feature>
<proteinExistence type="inferred from homology"/>
<keyword evidence="6 7" id="KW-0472">Membrane</keyword>
<dbReference type="GO" id="GO:0016413">
    <property type="term" value="F:O-acetyltransferase activity"/>
    <property type="evidence" value="ECO:0007669"/>
    <property type="project" value="TreeGrafter"/>
</dbReference>
<feature type="transmembrane region" description="Helical" evidence="7">
    <location>
        <begin position="110"/>
        <end position="130"/>
    </location>
</feature>
<dbReference type="RefSeq" id="WP_060935396.1">
    <property type="nucleotide sequence ID" value="NZ_KQ960446.1"/>
</dbReference>
<dbReference type="GO" id="GO:0009246">
    <property type="term" value="P:enterobacterial common antigen biosynthetic process"/>
    <property type="evidence" value="ECO:0007669"/>
    <property type="project" value="TreeGrafter"/>
</dbReference>
<feature type="domain" description="Acyltransferase 3" evidence="8">
    <location>
        <begin position="7"/>
        <end position="333"/>
    </location>
</feature>
<dbReference type="PANTHER" id="PTHR40074:SF2">
    <property type="entry name" value="O-ACETYLTRANSFERASE WECH"/>
    <property type="match status" value="1"/>
</dbReference>
<accession>A0A134B880</accession>
<name>A0A134B880_9PORP</name>
<dbReference type="AlphaFoldDB" id="A0A134B880"/>
<keyword evidence="9" id="KW-0808">Transferase</keyword>
<feature type="transmembrane region" description="Helical" evidence="7">
    <location>
        <begin position="275"/>
        <end position="297"/>
    </location>
</feature>
<feature type="transmembrane region" description="Helical" evidence="7">
    <location>
        <begin position="7"/>
        <end position="27"/>
    </location>
</feature>
<evidence type="ECO:0000256" key="1">
    <source>
        <dbReference type="ARBA" id="ARBA00004651"/>
    </source>
</evidence>
<keyword evidence="4 7" id="KW-0812">Transmembrane</keyword>
<dbReference type="STRING" id="322095.HMPREF3185_01079"/>
<feature type="transmembrane region" description="Helical" evidence="7">
    <location>
        <begin position="39"/>
        <end position="58"/>
    </location>
</feature>
<dbReference type="InterPro" id="IPR002656">
    <property type="entry name" value="Acyl_transf_3_dom"/>
</dbReference>
<evidence type="ECO:0000259" key="8">
    <source>
        <dbReference type="Pfam" id="PF01757"/>
    </source>
</evidence>
<evidence type="ECO:0000256" key="2">
    <source>
        <dbReference type="ARBA" id="ARBA00007400"/>
    </source>
</evidence>
<comment type="caution">
    <text evidence="9">The sequence shown here is derived from an EMBL/GenBank/DDBJ whole genome shotgun (WGS) entry which is preliminary data.</text>
</comment>
<reference evidence="10" key="1">
    <citation type="submission" date="2016-01" db="EMBL/GenBank/DDBJ databases">
        <authorList>
            <person name="Mitreva M."/>
            <person name="Pepin K.H."/>
            <person name="Mihindukulasuriya K.A."/>
            <person name="Fulton R."/>
            <person name="Fronick C."/>
            <person name="O'Laughlin M."/>
            <person name="Miner T."/>
            <person name="Herter B."/>
            <person name="Rosa B.A."/>
            <person name="Cordes M."/>
            <person name="Tomlinson C."/>
            <person name="Wollam A."/>
            <person name="Palsikar V.B."/>
            <person name="Mardis E.R."/>
            <person name="Wilson R.K."/>
        </authorList>
    </citation>
    <scope>NUCLEOTIDE SEQUENCE [LARGE SCALE GENOMIC DNA]</scope>
    <source>
        <strain evidence="10">KA00683</strain>
    </source>
</reference>
<evidence type="ECO:0000256" key="6">
    <source>
        <dbReference type="ARBA" id="ARBA00023136"/>
    </source>
</evidence>
<dbReference type="OrthoDB" id="9816048at2"/>
<evidence type="ECO:0000256" key="7">
    <source>
        <dbReference type="SAM" id="Phobius"/>
    </source>
</evidence>
<dbReference type="Proteomes" id="UP000070224">
    <property type="component" value="Unassembled WGS sequence"/>
</dbReference>